<name>A0A8J2LT09_9HEXA</name>
<dbReference type="Pfam" id="PF11261">
    <property type="entry name" value="IRF-2BP1_2"/>
    <property type="match status" value="1"/>
</dbReference>
<accession>A0A8J2LT09</accession>
<proteinExistence type="inferred from homology"/>
<comment type="caution">
    <text evidence="7">The sequence shown here is derived from an EMBL/GenBank/DDBJ whole genome shotgun (WGS) entry which is preliminary data.</text>
</comment>
<feature type="region of interest" description="Disordered" evidence="4">
    <location>
        <begin position="56"/>
        <end position="145"/>
    </location>
</feature>
<dbReference type="FunFam" id="1.10.10.1580:FF:000001">
    <property type="entry name" value="interferon regulatory factor 2-binding protein 2"/>
    <property type="match status" value="1"/>
</dbReference>
<gene>
    <name evidence="7" type="ORF">AFUS01_LOCUS46609</name>
</gene>
<dbReference type="GO" id="GO:0006357">
    <property type="term" value="P:regulation of transcription by RNA polymerase II"/>
    <property type="evidence" value="ECO:0007669"/>
    <property type="project" value="TreeGrafter"/>
</dbReference>
<feature type="compositionally biased region" description="Low complexity" evidence="4">
    <location>
        <begin position="275"/>
        <end position="298"/>
    </location>
</feature>
<organism evidence="7 8">
    <name type="scientific">Allacma fusca</name>
    <dbReference type="NCBI Taxonomy" id="39272"/>
    <lineage>
        <taxon>Eukaryota</taxon>
        <taxon>Metazoa</taxon>
        <taxon>Ecdysozoa</taxon>
        <taxon>Arthropoda</taxon>
        <taxon>Hexapoda</taxon>
        <taxon>Collembola</taxon>
        <taxon>Symphypleona</taxon>
        <taxon>Sminthuridae</taxon>
        <taxon>Allacma</taxon>
    </lineage>
</organism>
<evidence type="ECO:0000256" key="2">
    <source>
        <dbReference type="ARBA" id="ARBA00010802"/>
    </source>
</evidence>
<keyword evidence="8" id="KW-1185">Reference proteome</keyword>
<reference evidence="7" key="1">
    <citation type="submission" date="2021-06" db="EMBL/GenBank/DDBJ databases">
        <authorList>
            <person name="Hodson N. C."/>
            <person name="Mongue J. A."/>
            <person name="Jaron S. K."/>
        </authorList>
    </citation>
    <scope>NUCLEOTIDE SEQUENCE</scope>
</reference>
<comment type="subcellular location">
    <subcellularLocation>
        <location evidence="1">Nucleus</location>
    </subcellularLocation>
</comment>
<feature type="compositionally biased region" description="Polar residues" evidence="4">
    <location>
        <begin position="118"/>
        <end position="141"/>
    </location>
</feature>
<feature type="domain" description="Interferon regulatory factor 2-binding protein 1/2-like C3HC4 zinc finger" evidence="6">
    <location>
        <begin position="301"/>
        <end position="372"/>
    </location>
</feature>
<dbReference type="PANTHER" id="PTHR10816:SF19">
    <property type="entry name" value="PROTEIN INTERACTING WITH TTK69 AND SIN3A, ISOFORM D"/>
    <property type="match status" value="1"/>
</dbReference>
<evidence type="ECO:0000256" key="1">
    <source>
        <dbReference type="ARBA" id="ARBA00004123"/>
    </source>
</evidence>
<evidence type="ECO:0000313" key="7">
    <source>
        <dbReference type="EMBL" id="CAG7837503.1"/>
    </source>
</evidence>
<evidence type="ECO:0000313" key="8">
    <source>
        <dbReference type="Proteomes" id="UP000708208"/>
    </source>
</evidence>
<evidence type="ECO:0000256" key="4">
    <source>
        <dbReference type="SAM" id="MobiDB-lite"/>
    </source>
</evidence>
<feature type="domain" description="Interferon regulatory factor 2-binding protein 1/2-like zinc finger" evidence="5">
    <location>
        <begin position="5"/>
        <end position="56"/>
    </location>
</feature>
<feature type="region of interest" description="Disordered" evidence="4">
    <location>
        <begin position="158"/>
        <end position="298"/>
    </location>
</feature>
<dbReference type="InterPro" id="IPR022750">
    <property type="entry name" value="IRF-2BP1_2-like_Znf"/>
</dbReference>
<dbReference type="GO" id="GO:0003714">
    <property type="term" value="F:transcription corepressor activity"/>
    <property type="evidence" value="ECO:0007669"/>
    <property type="project" value="TreeGrafter"/>
</dbReference>
<feature type="compositionally biased region" description="Low complexity" evidence="4">
    <location>
        <begin position="158"/>
        <end position="185"/>
    </location>
</feature>
<dbReference type="GO" id="GO:0005634">
    <property type="term" value="C:nucleus"/>
    <property type="evidence" value="ECO:0007669"/>
    <property type="project" value="UniProtKB-SubCell"/>
</dbReference>
<feature type="compositionally biased region" description="Polar residues" evidence="4">
    <location>
        <begin position="186"/>
        <end position="196"/>
    </location>
</feature>
<evidence type="ECO:0000256" key="3">
    <source>
        <dbReference type="ARBA" id="ARBA00023242"/>
    </source>
</evidence>
<evidence type="ECO:0000259" key="5">
    <source>
        <dbReference type="Pfam" id="PF11261"/>
    </source>
</evidence>
<dbReference type="AlphaFoldDB" id="A0A8J2LT09"/>
<protein>
    <submittedName>
        <fullName evidence="7">Uncharacterized protein</fullName>
    </submittedName>
</protein>
<dbReference type="Proteomes" id="UP000708208">
    <property type="component" value="Unassembled WGS sequence"/>
</dbReference>
<evidence type="ECO:0000259" key="6">
    <source>
        <dbReference type="Pfam" id="PF25454"/>
    </source>
</evidence>
<feature type="compositionally biased region" description="Low complexity" evidence="4">
    <location>
        <begin position="103"/>
        <end position="117"/>
    </location>
</feature>
<dbReference type="EMBL" id="CAJVCH010571430">
    <property type="protein sequence ID" value="CAG7837503.1"/>
    <property type="molecule type" value="Genomic_DNA"/>
</dbReference>
<dbReference type="PANTHER" id="PTHR10816">
    <property type="entry name" value="MYELIN TRANSCRIPTION FACTOR 1-RELATED"/>
    <property type="match status" value="1"/>
</dbReference>
<dbReference type="InterPro" id="IPR057414">
    <property type="entry name" value="Zf-C3HC4_IRF-2BP1_2"/>
</dbReference>
<dbReference type="OrthoDB" id="10065080at2759"/>
<dbReference type="Pfam" id="PF25454">
    <property type="entry name" value="zf-C3HC4_IRF-2BP1_2"/>
    <property type="match status" value="1"/>
</dbReference>
<keyword evidence="3" id="KW-0539">Nucleus</keyword>
<feature type="compositionally biased region" description="Pro residues" evidence="4">
    <location>
        <begin position="80"/>
        <end position="92"/>
    </location>
</feature>
<comment type="similarity">
    <text evidence="2">Belongs to the IRF2BP family.</text>
</comment>
<sequence>MSMAKRQHCYLCDLPRMPWAMIHDFSEPVCRGCVNYEGADRIENVLETARNMKRAHHAAFPDTASPSSRSGQKNGGIFHLPPPHHPPPPPVHPMSHSHHGHRISSTSIGGGNSISSIPPATTVPTSHSNMTTITTEGSSQMLFPPMRTGAGLMAVIPQQQVHQSQSQSQGQQQAQQQSAQQPSHSRPNSLPSTPITLTGLKRLSEEDSDQSSSESKRAVLEDQSIGRPPLSRGESLPSGAEAVLTVGKDKPHRTSSFDTATLYAKQGNITTTNVSRRPSGSSSRHGSTPPSSDGDSTSNALKCTLCQERLEDTHFVQCPSVPNHKFCFPCSRQSIKRQGAGSEVYCPSGEKCPLAGSTVPWAFMQNEIATILDYGGKSRIRRLLKEVCQL</sequence>